<evidence type="ECO:0000256" key="6">
    <source>
        <dbReference type="ARBA" id="ARBA00023136"/>
    </source>
</evidence>
<evidence type="ECO:0000313" key="9">
    <source>
        <dbReference type="Proteomes" id="UP000052052"/>
    </source>
</evidence>
<feature type="transmembrane region" description="Helical" evidence="7">
    <location>
        <begin position="387"/>
        <end position="409"/>
    </location>
</feature>
<feature type="transmembrane region" description="Helical" evidence="7">
    <location>
        <begin position="523"/>
        <end position="543"/>
    </location>
</feature>
<reference evidence="8 9" key="1">
    <citation type="submission" date="2015-05" db="EMBL/GenBank/DDBJ databases">
        <title>Genome sequencing and analysis of members of genus Stenotrophomonas.</title>
        <authorList>
            <person name="Patil P.P."/>
            <person name="Midha S."/>
            <person name="Patil P.B."/>
        </authorList>
    </citation>
    <scope>NUCLEOTIDE SEQUENCE [LARGE SCALE GENOMIC DNA]</scope>
    <source>
        <strain evidence="8 9">DSM 21858</strain>
    </source>
</reference>
<gene>
    <name evidence="8" type="ORF">ABB29_09760</name>
</gene>
<evidence type="ECO:0000256" key="4">
    <source>
        <dbReference type="ARBA" id="ARBA00022692"/>
    </source>
</evidence>
<evidence type="ECO:0000256" key="3">
    <source>
        <dbReference type="ARBA" id="ARBA00022475"/>
    </source>
</evidence>
<keyword evidence="9" id="KW-1185">Reference proteome</keyword>
<dbReference type="AlphaFoldDB" id="A0A0R0CV02"/>
<feature type="transmembrane region" description="Helical" evidence="7">
    <location>
        <begin position="415"/>
        <end position="432"/>
    </location>
</feature>
<comment type="subcellular location">
    <subcellularLocation>
        <location evidence="1">Cell membrane</location>
        <topology evidence="1">Multi-pass membrane protein</topology>
    </subcellularLocation>
</comment>
<dbReference type="InterPro" id="IPR006726">
    <property type="entry name" value="PHBA_efflux_AaeB/fusaric-R"/>
</dbReference>
<feature type="transmembrane region" description="Helical" evidence="7">
    <location>
        <begin position="28"/>
        <end position="47"/>
    </location>
</feature>
<dbReference type="PANTHER" id="PTHR30509:SF9">
    <property type="entry name" value="MULTIDRUG RESISTANCE PROTEIN MDTO"/>
    <property type="match status" value="1"/>
</dbReference>
<feature type="transmembrane region" description="Helical" evidence="7">
    <location>
        <begin position="444"/>
        <end position="461"/>
    </location>
</feature>
<organism evidence="8 9">
    <name type="scientific">Pseudoxanthomonas dokdonensis</name>
    <dbReference type="NCBI Taxonomy" id="344882"/>
    <lineage>
        <taxon>Bacteria</taxon>
        <taxon>Pseudomonadati</taxon>
        <taxon>Pseudomonadota</taxon>
        <taxon>Gammaproteobacteria</taxon>
        <taxon>Lysobacterales</taxon>
        <taxon>Lysobacteraceae</taxon>
        <taxon>Pseudoxanthomonas</taxon>
    </lineage>
</organism>
<sequence length="713" mass="77295">MQGNLSIPSTAPAWRTALSGFAREESDAWRFVLKAALAFFIAGWLAMRLKLPSPGTAMLTTVIVMHRQSGMVLAKAFYRSLGTLAGALAALLIVGLFAQQRVLSLGALGLWVGLCAGGAVFHRNFKSYAFVLAGYTAAIIALPVASHPQGIFDSAIARITEVMLGLLVSAVISDCIFPVRLRDSLRATARAQYQHFIDFVRRTTAGQLPREDMERAHLRFVRDVVTLEDLRSSVVFEDADARARSEQMQRANHDFMAVSTTFQSLHHLLNRLQRRQAHELASALAELYRPLSDDLACLSADNADDDVCQQRLQATAAAMDARAATLRKALPAAASLDDFDAGALLVSRFASELATYVHAHHALRQRQRIAVGPAPERVRFQRGHDHVAAALAVLRTTLTMWVLASFWIASAWPSGAGMMLLATIFSGLFATAPNPTGILGRIAVGYLIGMSMGFVCEFFVLTRMDGFALMVAGILPFFIIGPYLTTRPAWAVHGLGYTMGFAYILGLNNPMVFSPLGFVNDGVAQMVGVGAVLLAFVLVPSLLGSGHWRRRQMAALRQQVRMAVREPLAGLLQRFESGHRDLFQQVVSHTAPGSDDSRALLSWALSVHESGRAVIELRQGMASDGLPAEHVEAVEAVMATLAALYAQPDAERYRICAHAHDAAIALLAAVPAASTGQRRALSQLRLMRLALADDESPLAPYIACFNREVAHAA</sequence>
<feature type="transmembrane region" description="Helical" evidence="7">
    <location>
        <begin position="76"/>
        <end position="97"/>
    </location>
</feature>
<proteinExistence type="predicted"/>
<dbReference type="EMBL" id="LDJL01000011">
    <property type="protein sequence ID" value="KRG68776.1"/>
    <property type="molecule type" value="Genomic_DNA"/>
</dbReference>
<evidence type="ECO:0000256" key="7">
    <source>
        <dbReference type="SAM" id="Phobius"/>
    </source>
</evidence>
<dbReference type="Pfam" id="PF04632">
    <property type="entry name" value="FUSC"/>
    <property type="match status" value="1"/>
</dbReference>
<dbReference type="PATRIC" id="fig|344882.3.peg.320"/>
<keyword evidence="6 7" id="KW-0472">Membrane</keyword>
<feature type="transmembrane region" description="Helical" evidence="7">
    <location>
        <begin position="103"/>
        <end position="121"/>
    </location>
</feature>
<keyword evidence="4 7" id="KW-0812">Transmembrane</keyword>
<dbReference type="GO" id="GO:0005886">
    <property type="term" value="C:plasma membrane"/>
    <property type="evidence" value="ECO:0007669"/>
    <property type="project" value="UniProtKB-SubCell"/>
</dbReference>
<feature type="transmembrane region" description="Helical" evidence="7">
    <location>
        <begin position="491"/>
        <end position="511"/>
    </location>
</feature>
<keyword evidence="3" id="KW-1003">Cell membrane</keyword>
<keyword evidence="5 7" id="KW-1133">Transmembrane helix</keyword>
<dbReference type="GO" id="GO:0022857">
    <property type="term" value="F:transmembrane transporter activity"/>
    <property type="evidence" value="ECO:0007669"/>
    <property type="project" value="InterPro"/>
</dbReference>
<dbReference type="RefSeq" id="WP_057658567.1">
    <property type="nucleotide sequence ID" value="NZ_LDJL01000011.1"/>
</dbReference>
<dbReference type="OrthoDB" id="9807111at2"/>
<protein>
    <recommendedName>
        <fullName evidence="10">Fusaric acid resistance protein</fullName>
    </recommendedName>
</protein>
<feature type="transmembrane region" description="Helical" evidence="7">
    <location>
        <begin position="467"/>
        <end position="484"/>
    </location>
</feature>
<evidence type="ECO:0008006" key="10">
    <source>
        <dbReference type="Google" id="ProtNLM"/>
    </source>
</evidence>
<feature type="transmembrane region" description="Helical" evidence="7">
    <location>
        <begin position="128"/>
        <end position="145"/>
    </location>
</feature>
<feature type="transmembrane region" description="Helical" evidence="7">
    <location>
        <begin position="157"/>
        <end position="177"/>
    </location>
</feature>
<name>A0A0R0CV02_9GAMM</name>
<dbReference type="PANTHER" id="PTHR30509">
    <property type="entry name" value="P-HYDROXYBENZOIC ACID EFFLUX PUMP SUBUNIT-RELATED"/>
    <property type="match status" value="1"/>
</dbReference>
<evidence type="ECO:0000256" key="2">
    <source>
        <dbReference type="ARBA" id="ARBA00022448"/>
    </source>
</evidence>
<dbReference type="Proteomes" id="UP000052052">
    <property type="component" value="Unassembled WGS sequence"/>
</dbReference>
<accession>A0A0R0CV02</accession>
<comment type="caution">
    <text evidence="8">The sequence shown here is derived from an EMBL/GenBank/DDBJ whole genome shotgun (WGS) entry which is preliminary data.</text>
</comment>
<evidence type="ECO:0000256" key="1">
    <source>
        <dbReference type="ARBA" id="ARBA00004651"/>
    </source>
</evidence>
<evidence type="ECO:0000256" key="5">
    <source>
        <dbReference type="ARBA" id="ARBA00022989"/>
    </source>
</evidence>
<keyword evidence="2" id="KW-0813">Transport</keyword>
<evidence type="ECO:0000313" key="8">
    <source>
        <dbReference type="EMBL" id="KRG68776.1"/>
    </source>
</evidence>
<dbReference type="STRING" id="344882.ABB29_09760"/>